<comment type="similarity">
    <text evidence="1">Belongs to the formin homology family.</text>
</comment>
<dbReference type="GO" id="GO:0051015">
    <property type="term" value="F:actin filament binding"/>
    <property type="evidence" value="ECO:0007669"/>
    <property type="project" value="TreeGrafter"/>
</dbReference>
<dbReference type="PANTHER" id="PTHR45857:SF4">
    <property type="entry name" value="FORMIN-LIKE PROTEIN"/>
    <property type="match status" value="1"/>
</dbReference>
<dbReference type="PRINTS" id="PR00828">
    <property type="entry name" value="FORMIN"/>
</dbReference>
<feature type="coiled-coil region" evidence="2">
    <location>
        <begin position="184"/>
        <end position="243"/>
    </location>
</feature>
<evidence type="ECO:0000313" key="4">
    <source>
        <dbReference type="EMBL" id="CAF4000394.1"/>
    </source>
</evidence>
<reference evidence="4" key="1">
    <citation type="submission" date="2021-02" db="EMBL/GenBank/DDBJ databases">
        <authorList>
            <person name="Nowell W R."/>
        </authorList>
    </citation>
    <scope>NUCLEOTIDE SEQUENCE</scope>
</reference>
<feature type="domain" description="FH2" evidence="3">
    <location>
        <begin position="1"/>
        <end position="300"/>
    </location>
</feature>
<dbReference type="SMART" id="SM00498">
    <property type="entry name" value="FH2"/>
    <property type="match status" value="1"/>
</dbReference>
<dbReference type="InterPro" id="IPR042201">
    <property type="entry name" value="FH2_Formin_sf"/>
</dbReference>
<feature type="coiled-coil region" evidence="2">
    <location>
        <begin position="270"/>
        <end position="325"/>
    </location>
</feature>
<dbReference type="SUPFAM" id="SSF101447">
    <property type="entry name" value="Formin homology 2 domain (FH2 domain)"/>
    <property type="match status" value="1"/>
</dbReference>
<dbReference type="Pfam" id="PF02181">
    <property type="entry name" value="FH2"/>
    <property type="match status" value="1"/>
</dbReference>
<dbReference type="GO" id="GO:0008017">
    <property type="term" value="F:microtubule binding"/>
    <property type="evidence" value="ECO:0007669"/>
    <property type="project" value="InterPro"/>
</dbReference>
<dbReference type="InterPro" id="IPR015425">
    <property type="entry name" value="FH2_Formin"/>
</dbReference>
<comment type="caution">
    <text evidence="4">The sequence shown here is derived from an EMBL/GenBank/DDBJ whole genome shotgun (WGS) entry which is preliminary data.</text>
</comment>
<dbReference type="GO" id="GO:0008360">
    <property type="term" value="P:regulation of cell shape"/>
    <property type="evidence" value="ECO:0007669"/>
    <property type="project" value="TreeGrafter"/>
</dbReference>
<dbReference type="PANTHER" id="PTHR45857">
    <property type="entry name" value="FORMIN-LIKE PROTEIN"/>
    <property type="match status" value="1"/>
</dbReference>
<organism evidence="4 5">
    <name type="scientific">Rotaria magnacalcarata</name>
    <dbReference type="NCBI Taxonomy" id="392030"/>
    <lineage>
        <taxon>Eukaryota</taxon>
        <taxon>Metazoa</taxon>
        <taxon>Spiralia</taxon>
        <taxon>Gnathifera</taxon>
        <taxon>Rotifera</taxon>
        <taxon>Eurotatoria</taxon>
        <taxon>Bdelloidea</taxon>
        <taxon>Philodinida</taxon>
        <taxon>Philodinidae</taxon>
        <taxon>Rotaria</taxon>
    </lineage>
</organism>
<name>A0A819NUP4_9BILA</name>
<evidence type="ECO:0000256" key="2">
    <source>
        <dbReference type="SAM" id="Coils"/>
    </source>
</evidence>
<dbReference type="GO" id="GO:0030866">
    <property type="term" value="P:cortical actin cytoskeleton organization"/>
    <property type="evidence" value="ECO:0007669"/>
    <property type="project" value="TreeGrafter"/>
</dbReference>
<keyword evidence="5" id="KW-1185">Reference proteome</keyword>
<dbReference type="EMBL" id="CAJOBG010002342">
    <property type="protein sequence ID" value="CAF4000394.1"/>
    <property type="molecule type" value="Genomic_DNA"/>
</dbReference>
<protein>
    <recommendedName>
        <fullName evidence="3">FH2 domain-containing protein</fullName>
    </recommendedName>
</protein>
<evidence type="ECO:0000313" key="5">
    <source>
        <dbReference type="Proteomes" id="UP000663866"/>
    </source>
</evidence>
<evidence type="ECO:0000256" key="1">
    <source>
        <dbReference type="ARBA" id="ARBA00023449"/>
    </source>
</evidence>
<dbReference type="GO" id="GO:0005884">
    <property type="term" value="C:actin filament"/>
    <property type="evidence" value="ECO:0007669"/>
    <property type="project" value="InterPro"/>
</dbReference>
<dbReference type="GO" id="GO:0016477">
    <property type="term" value="P:cell migration"/>
    <property type="evidence" value="ECO:0007669"/>
    <property type="project" value="TreeGrafter"/>
</dbReference>
<dbReference type="AlphaFoldDB" id="A0A819NUP4"/>
<proteinExistence type="inferred from homology"/>
<dbReference type="InterPro" id="IPR001265">
    <property type="entry name" value="Formin_Cappuccino_subfam"/>
</dbReference>
<dbReference type="InterPro" id="IPR043592">
    <property type="entry name" value="FMNL_animal"/>
</dbReference>
<keyword evidence="2" id="KW-0175">Coiled coil</keyword>
<accession>A0A819NUP4</accession>
<dbReference type="GO" id="GO:0005829">
    <property type="term" value="C:cytosol"/>
    <property type="evidence" value="ECO:0007669"/>
    <property type="project" value="TreeGrafter"/>
</dbReference>
<dbReference type="Proteomes" id="UP000663866">
    <property type="component" value="Unassembled WGS sequence"/>
</dbReference>
<dbReference type="Gene3D" id="1.20.58.2220">
    <property type="entry name" value="Formin, FH2 domain"/>
    <property type="match status" value="1"/>
</dbReference>
<dbReference type="GO" id="GO:0045010">
    <property type="term" value="P:actin nucleation"/>
    <property type="evidence" value="ECO:0007669"/>
    <property type="project" value="InterPro"/>
</dbReference>
<gene>
    <name evidence="4" type="ORF">OVN521_LOCUS15009</name>
</gene>
<sequence>MIYSKNFNFSLDLKILTSDTIDILQHFIPTEVEAKAFASYLSDGKSLMNLSDDDQFLYGLSKIERLSQKLNVVSFMANFSETNQNLMPQLKAIIAASASLKNNSRFKRLLEIILAFGNYMNSSKRGPVYGFKLASLEILTDTRTHDKRLTLLHYITQTIEERFPDVLYFHTDLQAIEKAAQVSLENVQTDVQDLTRGLDNAKRELSVRQTMKNVEIRSLEEFINFAQDRIDRLVKDAKSAQDVFNQCVEYFGEAPRTQTPSNFFSIIVKFQRAFQQAHNENEERKRLAREAAATLDRPNKRQITKRSQEELLNELKGRKEAIKDQKLIKREALTDGTIETLLDDLKKAPYLRADAARRNRRKTQELMKQISRDVHAGVTNGINTNNNTPTEVHF</sequence>
<evidence type="ECO:0000259" key="3">
    <source>
        <dbReference type="PROSITE" id="PS51444"/>
    </source>
</evidence>
<dbReference type="PROSITE" id="PS51444">
    <property type="entry name" value="FH2"/>
    <property type="match status" value="1"/>
</dbReference>